<dbReference type="Proteomes" id="UP000039865">
    <property type="component" value="Unassembled WGS sequence"/>
</dbReference>
<dbReference type="GO" id="GO:0003677">
    <property type="term" value="F:DNA binding"/>
    <property type="evidence" value="ECO:0007669"/>
    <property type="project" value="InterPro"/>
</dbReference>
<dbReference type="Gene3D" id="1.10.8.140">
    <property type="entry name" value="PDCD5-like"/>
    <property type="match status" value="1"/>
</dbReference>
<dbReference type="PIRSF" id="PIRSF015730">
    <property type="entry name" value="TFAR19"/>
    <property type="match status" value="1"/>
</dbReference>
<sequence>MKKAQAEMEQREAVREQKKAIIQQILTNEARERLANIAVVKPEKAEKLEMILIQNAQRGVFQGKVSEKQMIDLLEQVNEREQKEQMTVQFKRKRFDDDDLDDLGI</sequence>
<dbReference type="InterPro" id="IPR036883">
    <property type="entry name" value="PDCD5-like_sf"/>
</dbReference>
<dbReference type="SUPFAM" id="SSF46950">
    <property type="entry name" value="Double-stranded DNA-binding domain"/>
    <property type="match status" value="1"/>
</dbReference>
<dbReference type="PANTHER" id="PTHR10840">
    <property type="entry name" value="PROGRAMMED CELL DEATH PROTEIN 5"/>
    <property type="match status" value="1"/>
</dbReference>
<dbReference type="Pfam" id="PF01984">
    <property type="entry name" value="dsDNA_bind"/>
    <property type="match status" value="1"/>
</dbReference>
<reference evidence="2 3" key="1">
    <citation type="submission" date="2014-06" db="EMBL/GenBank/DDBJ databases">
        <authorList>
            <person name="Swart Estienne"/>
        </authorList>
    </citation>
    <scope>NUCLEOTIDE SEQUENCE [LARGE SCALE GENOMIC DNA]</scope>
    <source>
        <strain evidence="2 3">130c</strain>
    </source>
</reference>
<dbReference type="GO" id="GO:0005829">
    <property type="term" value="C:cytosol"/>
    <property type="evidence" value="ECO:0007669"/>
    <property type="project" value="TreeGrafter"/>
</dbReference>
<dbReference type="OMA" id="MQYEMQK"/>
<dbReference type="FunCoup" id="A0A078AQI6">
    <property type="interactions" value="220"/>
</dbReference>
<name>A0A078AQI6_STYLE</name>
<dbReference type="PANTHER" id="PTHR10840:SF0">
    <property type="entry name" value="PROGRAMMED CELL DEATH PROTEIN 5"/>
    <property type="match status" value="1"/>
</dbReference>
<accession>A0A078AQI6</accession>
<keyword evidence="3" id="KW-1185">Reference proteome</keyword>
<dbReference type="OrthoDB" id="10252486at2759"/>
<evidence type="ECO:0000256" key="1">
    <source>
        <dbReference type="ARBA" id="ARBA00010490"/>
    </source>
</evidence>
<comment type="similarity">
    <text evidence="1">Belongs to the PDCD5 family.</text>
</comment>
<dbReference type="AlphaFoldDB" id="A0A078AQI6"/>
<evidence type="ECO:0000313" key="2">
    <source>
        <dbReference type="EMBL" id="CDW83183.1"/>
    </source>
</evidence>
<dbReference type="InParanoid" id="A0A078AQI6"/>
<proteinExistence type="inferred from homology"/>
<protein>
    <submittedName>
        <fullName evidence="2">Programmed cell death protein 5-like</fullName>
    </submittedName>
</protein>
<evidence type="ECO:0000313" key="3">
    <source>
        <dbReference type="Proteomes" id="UP000039865"/>
    </source>
</evidence>
<dbReference type="EMBL" id="CCKQ01011617">
    <property type="protein sequence ID" value="CDW83183.1"/>
    <property type="molecule type" value="Genomic_DNA"/>
</dbReference>
<organism evidence="2 3">
    <name type="scientific">Stylonychia lemnae</name>
    <name type="common">Ciliate</name>
    <dbReference type="NCBI Taxonomy" id="5949"/>
    <lineage>
        <taxon>Eukaryota</taxon>
        <taxon>Sar</taxon>
        <taxon>Alveolata</taxon>
        <taxon>Ciliophora</taxon>
        <taxon>Intramacronucleata</taxon>
        <taxon>Spirotrichea</taxon>
        <taxon>Stichotrichia</taxon>
        <taxon>Sporadotrichida</taxon>
        <taxon>Oxytrichidae</taxon>
        <taxon>Stylonychinae</taxon>
        <taxon>Stylonychia</taxon>
    </lineage>
</organism>
<gene>
    <name evidence="2" type="primary">Contig1032.g1123</name>
    <name evidence="2" type="ORF">STYLEM_12225</name>
</gene>
<dbReference type="InterPro" id="IPR002836">
    <property type="entry name" value="PDCD5-like"/>
</dbReference>